<dbReference type="VEuPathDB" id="VectorBase:ISCW017983"/>
<sequence length="57" mass="6354">MLLAELNHVVGTPEPPPLLIPLLRDPHTLAVDMHVLDIRSRKQTADNTSRQIAKAHL</sequence>
<dbReference type="InParanoid" id="B7PIC7"/>
<dbReference type="HOGENOM" id="CLU_2998762_0_0_1"/>
<dbReference type="Proteomes" id="UP000001555">
    <property type="component" value="Unassembled WGS sequence"/>
</dbReference>
<reference evidence="1 3" key="1">
    <citation type="submission" date="2008-03" db="EMBL/GenBank/DDBJ databases">
        <title>Annotation of Ixodes scapularis.</title>
        <authorList>
            <consortium name="Ixodes scapularis Genome Project Consortium"/>
            <person name="Caler E."/>
            <person name="Hannick L.I."/>
            <person name="Bidwell S."/>
            <person name="Joardar V."/>
            <person name="Thiagarajan M."/>
            <person name="Amedeo P."/>
            <person name="Galinsky K.J."/>
            <person name="Schobel S."/>
            <person name="Inman J."/>
            <person name="Hostetler J."/>
            <person name="Miller J."/>
            <person name="Hammond M."/>
            <person name="Megy K."/>
            <person name="Lawson D."/>
            <person name="Kodira C."/>
            <person name="Sutton G."/>
            <person name="Meyer J."/>
            <person name="Hill C.A."/>
            <person name="Birren B."/>
            <person name="Nene V."/>
            <person name="Collins F."/>
            <person name="Alarcon-Chaidez F."/>
            <person name="Wikel S."/>
            <person name="Strausberg R."/>
        </authorList>
    </citation>
    <scope>NUCLEOTIDE SEQUENCE [LARGE SCALE GENOMIC DNA]</scope>
    <source>
        <strain evidence="3">Wikel</strain>
        <strain evidence="1">Wikel colony</strain>
    </source>
</reference>
<evidence type="ECO:0000313" key="3">
    <source>
        <dbReference type="Proteomes" id="UP000001555"/>
    </source>
</evidence>
<gene>
    <name evidence="1" type="ORF">IscW_ISCW017983</name>
</gene>
<dbReference type="PaxDb" id="6945-B7PIC7"/>
<reference evidence="2" key="2">
    <citation type="submission" date="2020-05" db="UniProtKB">
        <authorList>
            <consortium name="EnsemblMetazoa"/>
        </authorList>
    </citation>
    <scope>IDENTIFICATION</scope>
    <source>
        <strain evidence="2">wikel</strain>
    </source>
</reference>
<protein>
    <submittedName>
        <fullName evidence="1 2">Uncharacterized protein</fullName>
    </submittedName>
</protein>
<evidence type="ECO:0000313" key="1">
    <source>
        <dbReference type="EMBL" id="EEC06349.1"/>
    </source>
</evidence>
<dbReference type="EMBL" id="DS718108">
    <property type="protein sequence ID" value="EEC06349.1"/>
    <property type="molecule type" value="Genomic_DNA"/>
</dbReference>
<dbReference type="EMBL" id="ABJB010325482">
    <property type="status" value="NOT_ANNOTATED_CDS"/>
    <property type="molecule type" value="Genomic_DNA"/>
</dbReference>
<evidence type="ECO:0000313" key="2">
    <source>
        <dbReference type="EnsemblMetazoa" id="ISCW017983-PA"/>
    </source>
</evidence>
<name>B7PIC7_IXOSC</name>
<proteinExistence type="predicted"/>
<accession>B7PIC7</accession>
<dbReference type="EnsemblMetazoa" id="ISCW017983-RA">
    <property type="protein sequence ID" value="ISCW017983-PA"/>
    <property type="gene ID" value="ISCW017983"/>
</dbReference>
<dbReference type="AlphaFoldDB" id="B7PIC7"/>
<keyword evidence="3" id="KW-1185">Reference proteome</keyword>
<organism>
    <name type="scientific">Ixodes scapularis</name>
    <name type="common">Black-legged tick</name>
    <name type="synonym">Deer tick</name>
    <dbReference type="NCBI Taxonomy" id="6945"/>
    <lineage>
        <taxon>Eukaryota</taxon>
        <taxon>Metazoa</taxon>
        <taxon>Ecdysozoa</taxon>
        <taxon>Arthropoda</taxon>
        <taxon>Chelicerata</taxon>
        <taxon>Arachnida</taxon>
        <taxon>Acari</taxon>
        <taxon>Parasitiformes</taxon>
        <taxon>Ixodida</taxon>
        <taxon>Ixodoidea</taxon>
        <taxon>Ixodidae</taxon>
        <taxon>Ixodinae</taxon>
        <taxon>Ixodes</taxon>
    </lineage>
</organism>